<evidence type="ECO:0000256" key="3">
    <source>
        <dbReference type="ARBA" id="ARBA00022833"/>
    </source>
</evidence>
<evidence type="ECO:0000256" key="1">
    <source>
        <dbReference type="ARBA" id="ARBA00007818"/>
    </source>
</evidence>
<comment type="similarity">
    <text evidence="1">Belongs to the UPF0587 family.</text>
</comment>
<dbReference type="Proteomes" id="UP000092460">
    <property type="component" value="Unassembled WGS sequence"/>
</dbReference>
<protein>
    <submittedName>
        <fullName evidence="4">Uncharacterized protein</fullName>
    </submittedName>
</protein>
<proteinExistence type="inferred from homology"/>
<keyword evidence="2" id="KW-0479">Metal-binding</keyword>
<dbReference type="InterPro" id="IPR008584">
    <property type="entry name" value="CXXC_Zn-binding_euk"/>
</dbReference>
<accession>A0A1B0BDU7</accession>
<reference evidence="5" key="1">
    <citation type="submission" date="2015-01" db="EMBL/GenBank/DDBJ databases">
        <authorList>
            <person name="Aksoy S."/>
            <person name="Warren W."/>
            <person name="Wilson R.K."/>
        </authorList>
    </citation>
    <scope>NUCLEOTIDE SEQUENCE [LARGE SCALE GENOMIC DNA]</scope>
    <source>
        <strain evidence="5">IAEA</strain>
    </source>
</reference>
<dbReference type="Pfam" id="PF05907">
    <property type="entry name" value="CXXC_Zn-b_euk"/>
    <property type="match status" value="1"/>
</dbReference>
<organism evidence="4 5">
    <name type="scientific">Glossina palpalis gambiensis</name>
    <dbReference type="NCBI Taxonomy" id="67801"/>
    <lineage>
        <taxon>Eukaryota</taxon>
        <taxon>Metazoa</taxon>
        <taxon>Ecdysozoa</taxon>
        <taxon>Arthropoda</taxon>
        <taxon>Hexapoda</taxon>
        <taxon>Insecta</taxon>
        <taxon>Pterygota</taxon>
        <taxon>Neoptera</taxon>
        <taxon>Endopterygota</taxon>
        <taxon>Diptera</taxon>
        <taxon>Brachycera</taxon>
        <taxon>Muscomorpha</taxon>
        <taxon>Hippoboscoidea</taxon>
        <taxon>Glossinidae</taxon>
        <taxon>Glossina</taxon>
    </lineage>
</organism>
<name>A0A1B0BDU7_9MUSC</name>
<evidence type="ECO:0000256" key="2">
    <source>
        <dbReference type="ARBA" id="ARBA00022723"/>
    </source>
</evidence>
<dbReference type="PANTHER" id="PTHR12857:SF0">
    <property type="entry name" value="CXXC MOTIF CONTAINING ZINC BINDING PROTEIN"/>
    <property type="match status" value="1"/>
</dbReference>
<dbReference type="PANTHER" id="PTHR12857">
    <property type="entry name" value="CXXC MOTIF CONTAINING ZINC BINDING PROTEIN"/>
    <property type="match status" value="1"/>
</dbReference>
<dbReference type="GO" id="GO:0008270">
    <property type="term" value="F:zinc ion binding"/>
    <property type="evidence" value="ECO:0007669"/>
    <property type="project" value="TreeGrafter"/>
</dbReference>
<dbReference type="EnsemblMetazoa" id="GPPI026903-RA">
    <property type="protein sequence ID" value="GPPI026903-PA"/>
    <property type="gene ID" value="GPPI026903"/>
</dbReference>
<keyword evidence="5" id="KW-1185">Reference proteome</keyword>
<dbReference type="AlphaFoldDB" id="A0A1B0BDU7"/>
<dbReference type="SUPFAM" id="SSF141678">
    <property type="entry name" value="MAL13P1.257-like"/>
    <property type="match status" value="1"/>
</dbReference>
<evidence type="ECO:0000313" key="5">
    <source>
        <dbReference type="Proteomes" id="UP000092460"/>
    </source>
</evidence>
<dbReference type="VEuPathDB" id="VectorBase:GPPI026903"/>
<sequence length="165" mass="18825">MVRVALQICATLENVGELKTNHPDYAFFLKLTCTNCGETSDKWHDITESEKTQQHDSSRNPEGFNFCMKCKMCGRENTIDVVEKSNDVYTEKDAGKFKTIVVFDCRGAEPIEFSPRTGWIVQSADNGQAFEDVDLSEDDWVEYDQKNQTPVGIYEFGAKFIKLKK</sequence>
<keyword evidence="3" id="KW-0862">Zinc</keyword>
<evidence type="ECO:0000313" key="4">
    <source>
        <dbReference type="EnsemblMetazoa" id="GPPI026903-PA"/>
    </source>
</evidence>
<reference evidence="4" key="2">
    <citation type="submission" date="2020-05" db="UniProtKB">
        <authorList>
            <consortium name="EnsemblMetazoa"/>
        </authorList>
    </citation>
    <scope>IDENTIFICATION</scope>
    <source>
        <strain evidence="4">IAEA</strain>
    </source>
</reference>
<dbReference type="STRING" id="67801.A0A1B0BDU7"/>
<dbReference type="EMBL" id="JXJN01012711">
    <property type="status" value="NOT_ANNOTATED_CDS"/>
    <property type="molecule type" value="Genomic_DNA"/>
</dbReference>